<evidence type="ECO:0000256" key="1">
    <source>
        <dbReference type="ARBA" id="ARBA00004651"/>
    </source>
</evidence>
<dbReference type="Proteomes" id="UP000256763">
    <property type="component" value="Unassembled WGS sequence"/>
</dbReference>
<dbReference type="SUPFAM" id="SSF144083">
    <property type="entry name" value="Magnesium transport protein CorA, transmembrane region"/>
    <property type="match status" value="1"/>
</dbReference>
<evidence type="ECO:0000256" key="8">
    <source>
        <dbReference type="ARBA" id="ARBA00023065"/>
    </source>
</evidence>
<feature type="transmembrane region" description="Helical" evidence="12">
    <location>
        <begin position="438"/>
        <end position="458"/>
    </location>
</feature>
<dbReference type="PANTHER" id="PTHR46494">
    <property type="entry name" value="CORA FAMILY METAL ION TRANSPORTER (EUROFUNG)"/>
    <property type="match status" value="1"/>
</dbReference>
<keyword evidence="8 12" id="KW-0406">Ion transport</keyword>
<dbReference type="EMBL" id="NFZW01000020">
    <property type="protein sequence ID" value="RFA33576.1"/>
    <property type="molecule type" value="Genomic_DNA"/>
</dbReference>
<dbReference type="InterPro" id="IPR045861">
    <property type="entry name" value="CorA_cytoplasmic_dom"/>
</dbReference>
<keyword evidence="5 12" id="KW-0812">Transmembrane</keyword>
<evidence type="ECO:0000256" key="7">
    <source>
        <dbReference type="ARBA" id="ARBA00022989"/>
    </source>
</evidence>
<feature type="transmembrane region" description="Helical" evidence="12">
    <location>
        <begin position="397"/>
        <end position="418"/>
    </location>
</feature>
<comment type="similarity">
    <text evidence="2 12">Belongs to the CorA metal ion transporter (MIT) (TC 1.A.35) family.</text>
</comment>
<sequence>MGGWLQHRRDSAGGGAVRRLGPAAGSRRGRGADVGQHRHRRAQRPAAEAGTPLNSHTARTLRRASALLRARRVRAGPDGPSRALDRDRLLSASAQPVSPRQHAGGELVKYISKTRNPPGSPPGQWQDSAGSECRITLIRYTAEAYQAVEAFDIARCREWLGRGETLWLDIEGTPGPELLRDVAELFSVHHLVLEDICHPGQRAKVEDYERYLFLVLRRPRWSDHGLSLRQVSLLLGEHFVISIDDDAGDDQFAPVRRRLEAAPEGRLRTSGTDYLFYALTDLLVDQGFPVLERYADELEALEAAILEDPRQPGLMDRIHRARRELVFLHRALWSQQEVTEMLLRHDSPLITPASEVFLRDCADHARHLLEQADSYREMSRAMLDLLMSAVNQQMNDIMRVLTIIATTFIPLSVIVGIYGMNFDTGASPWNMPELGWRYGYPAVLALLAVVGGAMLIYFRRKRWL</sequence>
<dbReference type="Pfam" id="PF01544">
    <property type="entry name" value="CorA"/>
    <property type="match status" value="1"/>
</dbReference>
<evidence type="ECO:0000256" key="4">
    <source>
        <dbReference type="ARBA" id="ARBA00022475"/>
    </source>
</evidence>
<dbReference type="AlphaFoldDB" id="A0A3E0WNM3"/>
<dbReference type="GO" id="GO:0015095">
    <property type="term" value="F:magnesium ion transmembrane transporter activity"/>
    <property type="evidence" value="ECO:0007669"/>
    <property type="project" value="UniProtKB-UniRule"/>
</dbReference>
<evidence type="ECO:0000313" key="14">
    <source>
        <dbReference type="EMBL" id="RFA33576.1"/>
    </source>
</evidence>
<keyword evidence="4 12" id="KW-1003">Cell membrane</keyword>
<evidence type="ECO:0000256" key="9">
    <source>
        <dbReference type="ARBA" id="ARBA00023136"/>
    </source>
</evidence>
<dbReference type="InterPro" id="IPR045863">
    <property type="entry name" value="CorA_TM1_TM2"/>
</dbReference>
<proteinExistence type="inferred from homology"/>
<evidence type="ECO:0000256" key="5">
    <source>
        <dbReference type="ARBA" id="ARBA00022692"/>
    </source>
</evidence>
<dbReference type="InterPro" id="IPR004488">
    <property type="entry name" value="Mg/Co-transport_prot_CorA"/>
</dbReference>
<keyword evidence="6 12" id="KW-0460">Magnesium</keyword>
<comment type="caution">
    <text evidence="14">The sequence shown here is derived from an EMBL/GenBank/DDBJ whole genome shotgun (WGS) entry which is preliminary data.</text>
</comment>
<dbReference type="PANTHER" id="PTHR46494:SF1">
    <property type="entry name" value="CORA FAMILY METAL ION TRANSPORTER (EUROFUNG)"/>
    <property type="match status" value="1"/>
</dbReference>
<dbReference type="Gene3D" id="3.30.460.20">
    <property type="entry name" value="CorA soluble domain-like"/>
    <property type="match status" value="1"/>
</dbReference>
<gene>
    <name evidence="12" type="primary">corA</name>
    <name evidence="14" type="ORF">CAL65_17135</name>
</gene>
<dbReference type="SUPFAM" id="SSF143865">
    <property type="entry name" value="CorA soluble domain-like"/>
    <property type="match status" value="1"/>
</dbReference>
<evidence type="ECO:0000256" key="13">
    <source>
        <dbReference type="SAM" id="MobiDB-lite"/>
    </source>
</evidence>
<keyword evidence="15" id="KW-1185">Reference proteome</keyword>
<comment type="catalytic activity">
    <reaction evidence="10">
        <text>Mg(2+)(in) = Mg(2+)(out)</text>
        <dbReference type="Rhea" id="RHEA:29827"/>
        <dbReference type="ChEBI" id="CHEBI:18420"/>
    </reaction>
</comment>
<dbReference type="GO" id="GO:0000287">
    <property type="term" value="F:magnesium ion binding"/>
    <property type="evidence" value="ECO:0007669"/>
    <property type="project" value="TreeGrafter"/>
</dbReference>
<evidence type="ECO:0000256" key="6">
    <source>
        <dbReference type="ARBA" id="ARBA00022842"/>
    </source>
</evidence>
<keyword evidence="9 12" id="KW-0472">Membrane</keyword>
<evidence type="ECO:0000256" key="10">
    <source>
        <dbReference type="ARBA" id="ARBA00034269"/>
    </source>
</evidence>
<evidence type="ECO:0000256" key="2">
    <source>
        <dbReference type="ARBA" id="ARBA00009765"/>
    </source>
</evidence>
<dbReference type="InterPro" id="IPR002523">
    <property type="entry name" value="MgTranspt_CorA/ZnTranspt_ZntB"/>
</dbReference>
<comment type="function">
    <text evidence="11">Mediates influx of magnesium ions. Alternates between open and closed states. Activated by low cytoplasmic Mg(2+) levels. Inactive when cytoplasmic Mg(2+) levels are high.</text>
</comment>
<dbReference type="NCBIfam" id="TIGR00383">
    <property type="entry name" value="corA"/>
    <property type="match status" value="1"/>
</dbReference>
<evidence type="ECO:0000256" key="11">
    <source>
        <dbReference type="ARBA" id="ARBA00045497"/>
    </source>
</evidence>
<name>A0A3E0WNM3_9GAMM</name>
<feature type="region of interest" description="Disordered" evidence="13">
    <location>
        <begin position="1"/>
        <end position="59"/>
    </location>
</feature>
<accession>A0A3E0WNM3</accession>
<dbReference type="FunFam" id="1.20.58.340:FF:000004">
    <property type="entry name" value="Magnesium transport protein CorA"/>
    <property type="match status" value="1"/>
</dbReference>
<dbReference type="Gene3D" id="1.20.58.340">
    <property type="entry name" value="Magnesium transport protein CorA, transmembrane region"/>
    <property type="match status" value="2"/>
</dbReference>
<reference evidence="15" key="1">
    <citation type="submission" date="2017-05" db="EMBL/GenBank/DDBJ databases">
        <authorList>
            <person name="Sharma S."/>
            <person name="Sidhu C."/>
            <person name="Pinnaka A.K."/>
        </authorList>
    </citation>
    <scope>NUCLEOTIDE SEQUENCE [LARGE SCALE GENOMIC DNA]</scope>
    <source>
        <strain evidence="15">AK93</strain>
    </source>
</reference>
<protein>
    <recommendedName>
        <fullName evidence="12">Magnesium transport protein CorA</fullName>
    </recommendedName>
</protein>
<comment type="subcellular location">
    <subcellularLocation>
        <location evidence="1">Cell membrane</location>
        <topology evidence="1">Multi-pass membrane protein</topology>
    </subcellularLocation>
    <subcellularLocation>
        <location evidence="12">Membrane</location>
        <topology evidence="12">Multi-pass membrane protein</topology>
    </subcellularLocation>
</comment>
<evidence type="ECO:0000256" key="12">
    <source>
        <dbReference type="RuleBase" id="RU362010"/>
    </source>
</evidence>
<dbReference type="GO" id="GO:0005886">
    <property type="term" value="C:plasma membrane"/>
    <property type="evidence" value="ECO:0007669"/>
    <property type="project" value="UniProtKB-SubCell"/>
</dbReference>
<evidence type="ECO:0000256" key="3">
    <source>
        <dbReference type="ARBA" id="ARBA00022448"/>
    </source>
</evidence>
<dbReference type="CDD" id="cd12828">
    <property type="entry name" value="TmCorA-like_1"/>
    <property type="match status" value="1"/>
</dbReference>
<dbReference type="GO" id="GO:0015087">
    <property type="term" value="F:cobalt ion transmembrane transporter activity"/>
    <property type="evidence" value="ECO:0007669"/>
    <property type="project" value="UniProtKB-UniRule"/>
</dbReference>
<organism evidence="14 15">
    <name type="scientific">Alkalilimnicola ehrlichii</name>
    <dbReference type="NCBI Taxonomy" id="351052"/>
    <lineage>
        <taxon>Bacteria</taxon>
        <taxon>Pseudomonadati</taxon>
        <taxon>Pseudomonadota</taxon>
        <taxon>Gammaproteobacteria</taxon>
        <taxon>Chromatiales</taxon>
        <taxon>Ectothiorhodospiraceae</taxon>
        <taxon>Alkalilimnicola</taxon>
    </lineage>
</organism>
<dbReference type="GO" id="GO:0050897">
    <property type="term" value="F:cobalt ion binding"/>
    <property type="evidence" value="ECO:0007669"/>
    <property type="project" value="TreeGrafter"/>
</dbReference>
<keyword evidence="7 12" id="KW-1133">Transmembrane helix</keyword>
<evidence type="ECO:0000313" key="15">
    <source>
        <dbReference type="Proteomes" id="UP000256763"/>
    </source>
</evidence>
<keyword evidence="3 12" id="KW-0813">Transport</keyword>